<accession>A0ABW4R8S1</accession>
<dbReference type="RefSeq" id="WP_232816740.1">
    <property type="nucleotide sequence ID" value="NZ_JBHUEN010000039.1"/>
</dbReference>
<organism evidence="1 2">
    <name type="scientific">Paracoccus pacificus</name>
    <dbReference type="NCBI Taxonomy" id="1463598"/>
    <lineage>
        <taxon>Bacteria</taxon>
        <taxon>Pseudomonadati</taxon>
        <taxon>Pseudomonadota</taxon>
        <taxon>Alphaproteobacteria</taxon>
        <taxon>Rhodobacterales</taxon>
        <taxon>Paracoccaceae</taxon>
        <taxon>Paracoccus</taxon>
    </lineage>
</organism>
<proteinExistence type="predicted"/>
<comment type="caution">
    <text evidence="1">The sequence shown here is derived from an EMBL/GenBank/DDBJ whole genome shotgun (WGS) entry which is preliminary data.</text>
</comment>
<evidence type="ECO:0000313" key="1">
    <source>
        <dbReference type="EMBL" id="MFD1882511.1"/>
    </source>
</evidence>
<keyword evidence="2" id="KW-1185">Reference proteome</keyword>
<sequence length="30" mass="3473">MAEALSRAAKSVLILNRRPRCAARPRPRRR</sequence>
<reference evidence="2" key="1">
    <citation type="journal article" date="2019" name="Int. J. Syst. Evol. Microbiol.">
        <title>The Global Catalogue of Microorganisms (GCM) 10K type strain sequencing project: providing services to taxonomists for standard genome sequencing and annotation.</title>
        <authorList>
            <consortium name="The Broad Institute Genomics Platform"/>
            <consortium name="The Broad Institute Genome Sequencing Center for Infectious Disease"/>
            <person name="Wu L."/>
            <person name="Ma J."/>
        </authorList>
    </citation>
    <scope>NUCLEOTIDE SEQUENCE [LARGE SCALE GENOMIC DNA]</scope>
    <source>
        <strain evidence="2">CCUG 56029</strain>
    </source>
</reference>
<gene>
    <name evidence="1" type="ORF">ACFSCT_12380</name>
</gene>
<evidence type="ECO:0000313" key="2">
    <source>
        <dbReference type="Proteomes" id="UP001597213"/>
    </source>
</evidence>
<dbReference type="Proteomes" id="UP001597213">
    <property type="component" value="Unassembled WGS sequence"/>
</dbReference>
<dbReference type="EMBL" id="JBHUEN010000039">
    <property type="protein sequence ID" value="MFD1882511.1"/>
    <property type="molecule type" value="Genomic_DNA"/>
</dbReference>
<protein>
    <submittedName>
        <fullName evidence="1">Uncharacterized protein</fullName>
    </submittedName>
</protein>
<name>A0ABW4R8S1_9RHOB</name>